<feature type="compositionally biased region" description="Low complexity" evidence="1">
    <location>
        <begin position="10"/>
        <end position="22"/>
    </location>
</feature>
<dbReference type="EMBL" id="DS547108">
    <property type="protein sequence ID" value="EDR06552.1"/>
    <property type="molecule type" value="Genomic_DNA"/>
</dbReference>
<dbReference type="KEGG" id="lbc:LACBIDRAFT_300090"/>
<organism evidence="3">
    <name type="scientific">Laccaria bicolor (strain S238N-H82 / ATCC MYA-4686)</name>
    <name type="common">Bicoloured deceiver</name>
    <name type="synonym">Laccaria laccata var. bicolor</name>
    <dbReference type="NCBI Taxonomy" id="486041"/>
    <lineage>
        <taxon>Eukaryota</taxon>
        <taxon>Fungi</taxon>
        <taxon>Dikarya</taxon>
        <taxon>Basidiomycota</taxon>
        <taxon>Agaricomycotina</taxon>
        <taxon>Agaricomycetes</taxon>
        <taxon>Agaricomycetidae</taxon>
        <taxon>Agaricales</taxon>
        <taxon>Agaricineae</taxon>
        <taxon>Hydnangiaceae</taxon>
        <taxon>Laccaria</taxon>
    </lineage>
</organism>
<reference evidence="2 3" key="1">
    <citation type="journal article" date="2008" name="Nature">
        <title>The genome of Laccaria bicolor provides insights into mycorrhizal symbiosis.</title>
        <authorList>
            <person name="Martin F."/>
            <person name="Aerts A."/>
            <person name="Ahren D."/>
            <person name="Brun A."/>
            <person name="Danchin E.G.J."/>
            <person name="Duchaussoy F."/>
            <person name="Gibon J."/>
            <person name="Kohler A."/>
            <person name="Lindquist E."/>
            <person name="Pereda V."/>
            <person name="Salamov A."/>
            <person name="Shapiro H.J."/>
            <person name="Wuyts J."/>
            <person name="Blaudez D."/>
            <person name="Buee M."/>
            <person name="Brokstein P."/>
            <person name="Canbaeck B."/>
            <person name="Cohen D."/>
            <person name="Courty P.E."/>
            <person name="Coutinho P.M."/>
            <person name="Delaruelle C."/>
            <person name="Detter J.C."/>
            <person name="Deveau A."/>
            <person name="DiFazio S."/>
            <person name="Duplessis S."/>
            <person name="Fraissinet-Tachet L."/>
            <person name="Lucic E."/>
            <person name="Frey-Klett P."/>
            <person name="Fourrey C."/>
            <person name="Feussner I."/>
            <person name="Gay G."/>
            <person name="Grimwood J."/>
            <person name="Hoegger P.J."/>
            <person name="Jain P."/>
            <person name="Kilaru S."/>
            <person name="Labbe J."/>
            <person name="Lin Y.C."/>
            <person name="Legue V."/>
            <person name="Le Tacon F."/>
            <person name="Marmeisse R."/>
            <person name="Melayah D."/>
            <person name="Montanini B."/>
            <person name="Muratet M."/>
            <person name="Nehls U."/>
            <person name="Niculita-Hirzel H."/>
            <person name="Oudot-Le Secq M.P."/>
            <person name="Peter M."/>
            <person name="Quesneville H."/>
            <person name="Rajashekar B."/>
            <person name="Reich M."/>
            <person name="Rouhier N."/>
            <person name="Schmutz J."/>
            <person name="Yin T."/>
            <person name="Chalot M."/>
            <person name="Henrissat B."/>
            <person name="Kuees U."/>
            <person name="Lucas S."/>
            <person name="Van de Peer Y."/>
            <person name="Podila G.K."/>
            <person name="Polle A."/>
            <person name="Pukkila P.J."/>
            <person name="Richardson P.M."/>
            <person name="Rouze P."/>
            <person name="Sanders I.R."/>
            <person name="Stajich J.E."/>
            <person name="Tunlid A."/>
            <person name="Tuskan G."/>
            <person name="Grigoriev I.V."/>
        </authorList>
    </citation>
    <scope>NUCLEOTIDE SEQUENCE [LARGE SCALE GENOMIC DNA]</scope>
    <source>
        <strain evidence="3">S238N-H82 / ATCC MYA-4686</strain>
    </source>
</reference>
<dbReference type="HOGENOM" id="CLU_1713567_0_0_1"/>
<dbReference type="Proteomes" id="UP000001194">
    <property type="component" value="Unassembled WGS sequence"/>
</dbReference>
<dbReference type="RefSeq" id="XP_001882924.1">
    <property type="nucleotide sequence ID" value="XM_001882889.1"/>
</dbReference>
<gene>
    <name evidence="2" type="ORF">LACBIDRAFT_300090</name>
</gene>
<dbReference type="AlphaFoldDB" id="B0DG01"/>
<proteinExistence type="predicted"/>
<dbReference type="InParanoid" id="B0DG01"/>
<feature type="region of interest" description="Disordered" evidence="1">
    <location>
        <begin position="1"/>
        <end position="24"/>
    </location>
</feature>
<dbReference type="GeneID" id="6078590"/>
<evidence type="ECO:0000313" key="2">
    <source>
        <dbReference type="EMBL" id="EDR06552.1"/>
    </source>
</evidence>
<accession>B0DG01</accession>
<evidence type="ECO:0000313" key="3">
    <source>
        <dbReference type="Proteomes" id="UP000001194"/>
    </source>
</evidence>
<name>B0DG01_LACBS</name>
<protein>
    <submittedName>
        <fullName evidence="2">Predicted protein</fullName>
    </submittedName>
</protein>
<dbReference type="OrthoDB" id="3018573at2759"/>
<sequence length="156" mass="17218">MADIPLTMATTSTESSTGSSQTVATPVSDSFTAIPRVPHTHTSSAIIQMLKNLLLISILQMNKEIEEENAERSRKSFNHASDPTVHKEPGSEQASLISLDEVDLNRFHVPSFVASFPGLIYSKLAKWIADEDIKSKLKRKPADKQRLSAEDTRIAK</sequence>
<feature type="region of interest" description="Disordered" evidence="1">
    <location>
        <begin position="67"/>
        <end position="93"/>
    </location>
</feature>
<keyword evidence="3" id="KW-1185">Reference proteome</keyword>
<evidence type="ECO:0000256" key="1">
    <source>
        <dbReference type="SAM" id="MobiDB-lite"/>
    </source>
</evidence>